<dbReference type="SUPFAM" id="SSF50118">
    <property type="entry name" value="Cell growth inhibitor/plasmid maintenance toxic component"/>
    <property type="match status" value="1"/>
</dbReference>
<dbReference type="RefSeq" id="WP_133462028.1">
    <property type="nucleotide sequence ID" value="NZ_SNVX01000016.1"/>
</dbReference>
<name>A0A4R6E452_SCAGO</name>
<dbReference type="EMBL" id="SNVX01000016">
    <property type="protein sequence ID" value="TDN52561.1"/>
    <property type="molecule type" value="Genomic_DNA"/>
</dbReference>
<keyword evidence="2" id="KW-1185">Reference proteome</keyword>
<dbReference type="GO" id="GO:0003677">
    <property type="term" value="F:DNA binding"/>
    <property type="evidence" value="ECO:0007669"/>
    <property type="project" value="InterPro"/>
</dbReference>
<dbReference type="Proteomes" id="UP000295530">
    <property type="component" value="Unassembled WGS sequence"/>
</dbReference>
<dbReference type="Pfam" id="PF02452">
    <property type="entry name" value="PemK_toxin"/>
    <property type="match status" value="1"/>
</dbReference>
<dbReference type="AlphaFoldDB" id="A0A4R6E452"/>
<proteinExistence type="predicted"/>
<gene>
    <name evidence="1" type="ORF">EC847_11659</name>
</gene>
<comment type="caution">
    <text evidence="1">The sequence shown here is derived from an EMBL/GenBank/DDBJ whole genome shotgun (WGS) entry which is preliminary data.</text>
</comment>
<dbReference type="InterPro" id="IPR011067">
    <property type="entry name" value="Plasmid_toxin/cell-grow_inhib"/>
</dbReference>
<dbReference type="OrthoDB" id="7565736at2"/>
<accession>A0A4R6E452</accession>
<protein>
    <submittedName>
        <fullName evidence="1">Uncharacterized protein YifN (PemK superfamily)</fullName>
    </submittedName>
</protein>
<sequence>MAINFSPKVGQILTCNYGKYPEDGQGNAVPDVVDAHMPPEMVKFRLVVVLNGRLNGNSCTIVPISTTKDPGKLNHGFHVQLPHGIINAAKYFPQKTSWAKCDMVQTVSNKRLNRPMDIGRGWLIQILPCEIVSEIQKAVIKAINASTLLASSRTLKLSE</sequence>
<evidence type="ECO:0000313" key="2">
    <source>
        <dbReference type="Proteomes" id="UP000295530"/>
    </source>
</evidence>
<organism evidence="1 2">
    <name type="scientific">Scandinavium goeteborgense</name>
    <dbReference type="NCBI Taxonomy" id="1851514"/>
    <lineage>
        <taxon>Bacteria</taxon>
        <taxon>Pseudomonadati</taxon>
        <taxon>Pseudomonadota</taxon>
        <taxon>Gammaproteobacteria</taxon>
        <taxon>Enterobacterales</taxon>
        <taxon>Enterobacteriaceae</taxon>
        <taxon>Scandinavium</taxon>
    </lineage>
</organism>
<dbReference type="InterPro" id="IPR003477">
    <property type="entry name" value="PemK-like"/>
</dbReference>
<evidence type="ECO:0000313" key="1">
    <source>
        <dbReference type="EMBL" id="TDN52561.1"/>
    </source>
</evidence>
<reference evidence="1 2" key="1">
    <citation type="submission" date="2019-03" db="EMBL/GenBank/DDBJ databases">
        <title>Genomic analyses of the natural microbiome of Caenorhabditis elegans.</title>
        <authorList>
            <person name="Samuel B."/>
        </authorList>
    </citation>
    <scope>NUCLEOTIDE SEQUENCE [LARGE SCALE GENOMIC DNA]</scope>
    <source>
        <strain evidence="1 2">BIGb0156</strain>
    </source>
</reference>
<dbReference type="Gene3D" id="2.30.30.110">
    <property type="match status" value="1"/>
</dbReference>